<evidence type="ECO:0000313" key="2">
    <source>
        <dbReference type="Proteomes" id="UP001153365"/>
    </source>
</evidence>
<evidence type="ECO:0000313" key="1">
    <source>
        <dbReference type="EMBL" id="CAH7680936.1"/>
    </source>
</evidence>
<dbReference type="PANTHER" id="PTHR48171:SF1">
    <property type="entry name" value="VACUOLAR PROTEIN SORTING-ASSOCIATED PROTEIN 62"/>
    <property type="match status" value="1"/>
</dbReference>
<protein>
    <submittedName>
        <fullName evidence="1">Expressed protein</fullName>
    </submittedName>
</protein>
<dbReference type="EMBL" id="CALTRL010003341">
    <property type="protein sequence ID" value="CAH7680936.1"/>
    <property type="molecule type" value="Genomic_DNA"/>
</dbReference>
<comment type="caution">
    <text evidence="1">The sequence shown here is derived from an EMBL/GenBank/DDBJ whole genome shotgun (WGS) entry which is preliminary data.</text>
</comment>
<name>A0AAV0B5R5_PHAPC</name>
<dbReference type="AlphaFoldDB" id="A0AAV0B5R5"/>
<sequence>NGTPMYIVPEAHGDTAALGGSAFKFNLLEQVGKRPIVYSANGTHGMYPQAGTQNYTGLPVPIYDQTNKGHLWDPVLNYEAYFFSNEGGFSYTGNTPFYQQDPEKLGWLQFMGHWGDKSYQLSNPHQTCIASECFYTSGPLGPQSKSLGRGYICGASDCKPLGLLPPIKSIPKKSGVKSDNYFNIFKLNRIILIFSTILIKLIYL</sequence>
<gene>
    <name evidence="1" type="ORF">PPACK8108_LOCUS13465</name>
</gene>
<accession>A0AAV0B5R5</accession>
<reference evidence="1" key="1">
    <citation type="submission" date="2022-06" db="EMBL/GenBank/DDBJ databases">
        <authorList>
            <consortium name="SYNGENTA / RWTH Aachen University"/>
        </authorList>
    </citation>
    <scope>NUCLEOTIDE SEQUENCE</scope>
</reference>
<proteinExistence type="predicted"/>
<dbReference type="Proteomes" id="UP001153365">
    <property type="component" value="Unassembled WGS sequence"/>
</dbReference>
<keyword evidence="2" id="KW-1185">Reference proteome</keyword>
<organism evidence="1 2">
    <name type="scientific">Phakopsora pachyrhizi</name>
    <name type="common">Asian soybean rust disease fungus</name>
    <dbReference type="NCBI Taxonomy" id="170000"/>
    <lineage>
        <taxon>Eukaryota</taxon>
        <taxon>Fungi</taxon>
        <taxon>Dikarya</taxon>
        <taxon>Basidiomycota</taxon>
        <taxon>Pucciniomycotina</taxon>
        <taxon>Pucciniomycetes</taxon>
        <taxon>Pucciniales</taxon>
        <taxon>Phakopsoraceae</taxon>
        <taxon>Phakopsora</taxon>
    </lineage>
</organism>
<feature type="non-terminal residue" evidence="1">
    <location>
        <position position="1"/>
    </location>
</feature>
<dbReference type="PANTHER" id="PTHR48171">
    <property type="entry name" value="DUF946 FAMILY PROTEIN"/>
    <property type="match status" value="1"/>
</dbReference>